<protein>
    <submittedName>
        <fullName evidence="1">Uncharacterized protein</fullName>
    </submittedName>
</protein>
<reference evidence="1" key="2">
    <citation type="journal article" date="2015" name="Fish Shellfish Immunol.">
        <title>Early steps in the European eel (Anguilla anguilla)-Vibrio vulnificus interaction in the gills: Role of the RtxA13 toxin.</title>
        <authorList>
            <person name="Callol A."/>
            <person name="Pajuelo D."/>
            <person name="Ebbesson L."/>
            <person name="Teles M."/>
            <person name="MacKenzie S."/>
            <person name="Amaro C."/>
        </authorList>
    </citation>
    <scope>NUCLEOTIDE SEQUENCE</scope>
</reference>
<organism evidence="1">
    <name type="scientific">Anguilla anguilla</name>
    <name type="common">European freshwater eel</name>
    <name type="synonym">Muraena anguilla</name>
    <dbReference type="NCBI Taxonomy" id="7936"/>
    <lineage>
        <taxon>Eukaryota</taxon>
        <taxon>Metazoa</taxon>
        <taxon>Chordata</taxon>
        <taxon>Craniata</taxon>
        <taxon>Vertebrata</taxon>
        <taxon>Euteleostomi</taxon>
        <taxon>Actinopterygii</taxon>
        <taxon>Neopterygii</taxon>
        <taxon>Teleostei</taxon>
        <taxon>Anguilliformes</taxon>
        <taxon>Anguillidae</taxon>
        <taxon>Anguilla</taxon>
    </lineage>
</organism>
<dbReference type="AlphaFoldDB" id="A0A0E9PKS4"/>
<accession>A0A0E9PKS4</accession>
<proteinExistence type="predicted"/>
<evidence type="ECO:0000313" key="1">
    <source>
        <dbReference type="EMBL" id="JAH05114.1"/>
    </source>
</evidence>
<dbReference type="EMBL" id="GBXM01103463">
    <property type="protein sequence ID" value="JAH05114.1"/>
    <property type="molecule type" value="Transcribed_RNA"/>
</dbReference>
<name>A0A0E9PKS4_ANGAN</name>
<sequence length="51" mass="5830">MHLPQLVTFLTQFYRPDQSLMRNEEVSGGTWRARLKEHSELGALCGLVPCI</sequence>
<reference evidence="1" key="1">
    <citation type="submission" date="2014-11" db="EMBL/GenBank/DDBJ databases">
        <authorList>
            <person name="Amaro Gonzalez C."/>
        </authorList>
    </citation>
    <scope>NUCLEOTIDE SEQUENCE</scope>
</reference>